<keyword evidence="3" id="KW-1185">Reference proteome</keyword>
<dbReference type="PANTHER" id="PTHR13318:SF95">
    <property type="entry name" value="F-BOX PROTEIN YLR352W"/>
    <property type="match status" value="1"/>
</dbReference>
<dbReference type="OrthoDB" id="10257471at2759"/>
<sequence>MDPLEIPEILLNVCSFLDKNSLLAGSLVSHAWFQTCMPLLWNSCSFTAEQYNTYHTEYDQHAHLIQSMDAKYRVIGGDMRFIAHQCVNLTSLALRHCRVTPLTLQVLCGGIPRVQHLVLERCLGINAGIATKLTRLTRLSRLDITVHSQDRGSGDWRENDMAILFSQCSLESLTIIGPDLSHVHLLAIQRSEATLPFVHLHLESTFISATALDTLLQKCPRLLSLVLLHNANKNTTFQAITKNCSKLTRLELKNSKSVTTTAFDAVFKSCPLLTRLDISFTLIQDSSVSALVRCCPLLQSLDLTGCSRVSHVGFQEIVGGLSHLVELLVSQCSRLKAEAFSGTQQWACRQTLETLEMGSVGIRSPHDSLQGLVGHLESLVRLRRLTVDMLILEDESFSVFLDNASSVAVEIVPPHNARDA</sequence>
<evidence type="ECO:0000313" key="3">
    <source>
        <dbReference type="Proteomes" id="UP000780801"/>
    </source>
</evidence>
<dbReference type="InterPro" id="IPR001810">
    <property type="entry name" value="F-box_dom"/>
</dbReference>
<dbReference type="InterPro" id="IPR036047">
    <property type="entry name" value="F-box-like_dom_sf"/>
</dbReference>
<accession>A0A9P6FRY6</accession>
<feature type="domain" description="F-box" evidence="1">
    <location>
        <begin position="7"/>
        <end position="44"/>
    </location>
</feature>
<reference evidence="2" key="1">
    <citation type="journal article" date="2020" name="Fungal Divers.">
        <title>Resolving the Mortierellaceae phylogeny through synthesis of multi-gene phylogenetics and phylogenomics.</title>
        <authorList>
            <person name="Vandepol N."/>
            <person name="Liber J."/>
            <person name="Desiro A."/>
            <person name="Na H."/>
            <person name="Kennedy M."/>
            <person name="Barry K."/>
            <person name="Grigoriev I.V."/>
            <person name="Miller A.N."/>
            <person name="O'Donnell K."/>
            <person name="Stajich J.E."/>
            <person name="Bonito G."/>
        </authorList>
    </citation>
    <scope>NUCLEOTIDE SEQUENCE</scope>
    <source>
        <strain evidence="2">KOD1015</strain>
    </source>
</reference>
<dbReference type="SMART" id="SM00367">
    <property type="entry name" value="LRR_CC"/>
    <property type="match status" value="4"/>
</dbReference>
<dbReference type="GO" id="GO:0031146">
    <property type="term" value="P:SCF-dependent proteasomal ubiquitin-dependent protein catabolic process"/>
    <property type="evidence" value="ECO:0007669"/>
    <property type="project" value="TreeGrafter"/>
</dbReference>
<protein>
    <recommendedName>
        <fullName evidence="1">F-box domain-containing protein</fullName>
    </recommendedName>
</protein>
<dbReference type="InterPro" id="IPR001611">
    <property type="entry name" value="Leu-rich_rpt"/>
</dbReference>
<dbReference type="EMBL" id="JAABOA010002265">
    <property type="protein sequence ID" value="KAF9580126.1"/>
    <property type="molecule type" value="Genomic_DNA"/>
</dbReference>
<comment type="caution">
    <text evidence="2">The sequence shown here is derived from an EMBL/GenBank/DDBJ whole genome shotgun (WGS) entry which is preliminary data.</text>
</comment>
<dbReference type="Proteomes" id="UP000780801">
    <property type="component" value="Unassembled WGS sequence"/>
</dbReference>
<dbReference type="Pfam" id="PF12937">
    <property type="entry name" value="F-box-like"/>
    <property type="match status" value="1"/>
</dbReference>
<gene>
    <name evidence="2" type="ORF">BGW38_003351</name>
</gene>
<dbReference type="InterPro" id="IPR032675">
    <property type="entry name" value="LRR_dom_sf"/>
</dbReference>
<name>A0A9P6FRY6_9FUNG</name>
<dbReference type="Gene3D" id="3.80.10.10">
    <property type="entry name" value="Ribonuclease Inhibitor"/>
    <property type="match status" value="2"/>
</dbReference>
<dbReference type="InterPro" id="IPR006553">
    <property type="entry name" value="Leu-rich_rpt_Cys-con_subtyp"/>
</dbReference>
<proteinExistence type="predicted"/>
<evidence type="ECO:0000259" key="1">
    <source>
        <dbReference type="Pfam" id="PF12937"/>
    </source>
</evidence>
<dbReference type="SUPFAM" id="SSF52047">
    <property type="entry name" value="RNI-like"/>
    <property type="match status" value="1"/>
</dbReference>
<dbReference type="SUPFAM" id="SSF81383">
    <property type="entry name" value="F-box domain"/>
    <property type="match status" value="1"/>
</dbReference>
<dbReference type="Pfam" id="PF13516">
    <property type="entry name" value="LRR_6"/>
    <property type="match status" value="1"/>
</dbReference>
<evidence type="ECO:0000313" key="2">
    <source>
        <dbReference type="EMBL" id="KAF9580126.1"/>
    </source>
</evidence>
<dbReference type="AlphaFoldDB" id="A0A9P6FRY6"/>
<organism evidence="2 3">
    <name type="scientific">Lunasporangiospora selenospora</name>
    <dbReference type="NCBI Taxonomy" id="979761"/>
    <lineage>
        <taxon>Eukaryota</taxon>
        <taxon>Fungi</taxon>
        <taxon>Fungi incertae sedis</taxon>
        <taxon>Mucoromycota</taxon>
        <taxon>Mortierellomycotina</taxon>
        <taxon>Mortierellomycetes</taxon>
        <taxon>Mortierellales</taxon>
        <taxon>Mortierellaceae</taxon>
        <taxon>Lunasporangiospora</taxon>
    </lineage>
</organism>
<dbReference type="PANTHER" id="PTHR13318">
    <property type="entry name" value="PARTNER OF PAIRED, ISOFORM B-RELATED"/>
    <property type="match status" value="1"/>
</dbReference>
<dbReference type="GO" id="GO:0019005">
    <property type="term" value="C:SCF ubiquitin ligase complex"/>
    <property type="evidence" value="ECO:0007669"/>
    <property type="project" value="TreeGrafter"/>
</dbReference>